<keyword evidence="4 8" id="KW-0378">Hydrolase</keyword>
<dbReference type="RefSeq" id="WP_377772296.1">
    <property type="nucleotide sequence ID" value="NZ_JBHUHO010000030.1"/>
</dbReference>
<keyword evidence="9" id="KW-1185">Reference proteome</keyword>
<dbReference type="CDD" id="cd00077">
    <property type="entry name" value="HDc"/>
    <property type="match status" value="1"/>
</dbReference>
<name>A0ABW4YL83_9BACL</name>
<sequence>MLQSKQQIMDSVQQALSAKRWLHTTGVVSTAIELAQRYGANPDEAELAAIVHDVAKYWPTKQMEQTIREQQLDVDVLAYDKQLWHAPAGVFVAKSEYGITNEDILNAIRYHTTGRAHMSLLEKIIWVADYIEPGRSFPGVDNFRKQSKIDLDGTLLAGLEATIIFLQSKGKTVYPGTLAARDWLAEQVNNVNND</sequence>
<accession>A0ABW4YL83</accession>
<keyword evidence="2" id="KW-0479">Metal-binding</keyword>
<evidence type="ECO:0000256" key="6">
    <source>
        <dbReference type="ARBA" id="ARBA00049417"/>
    </source>
</evidence>
<dbReference type="SUPFAM" id="SSF109604">
    <property type="entry name" value="HD-domain/PDEase-like"/>
    <property type="match status" value="1"/>
</dbReference>
<comment type="catalytic activity">
    <reaction evidence="6">
        <text>P(1),P(4)-bis(5'-adenosyl) tetraphosphate + H2O = 2 ADP + 2 H(+)</text>
        <dbReference type="Rhea" id="RHEA:24252"/>
        <dbReference type="ChEBI" id="CHEBI:15377"/>
        <dbReference type="ChEBI" id="CHEBI:15378"/>
        <dbReference type="ChEBI" id="CHEBI:58141"/>
        <dbReference type="ChEBI" id="CHEBI:456216"/>
        <dbReference type="EC" id="3.6.1.41"/>
    </reaction>
</comment>
<dbReference type="InterPro" id="IPR006674">
    <property type="entry name" value="HD_domain"/>
</dbReference>
<proteinExistence type="predicted"/>
<dbReference type="PANTHER" id="PTHR35795:SF1">
    <property type="entry name" value="BIS(5'-NUCLEOSYL)-TETRAPHOSPHATASE, SYMMETRICAL"/>
    <property type="match status" value="1"/>
</dbReference>
<evidence type="ECO:0000256" key="3">
    <source>
        <dbReference type="ARBA" id="ARBA00022741"/>
    </source>
</evidence>
<dbReference type="InterPro" id="IPR051094">
    <property type="entry name" value="Diverse_Catalytic_Enzymes"/>
</dbReference>
<comment type="caution">
    <text evidence="8">The sequence shown here is derived from an EMBL/GenBank/DDBJ whole genome shotgun (WGS) entry which is preliminary data.</text>
</comment>
<feature type="domain" description="HD/PDEase" evidence="7">
    <location>
        <begin position="16"/>
        <end position="143"/>
    </location>
</feature>
<keyword evidence="3" id="KW-0547">Nucleotide-binding</keyword>
<evidence type="ECO:0000256" key="2">
    <source>
        <dbReference type="ARBA" id="ARBA00022723"/>
    </source>
</evidence>
<dbReference type="EMBL" id="JBHUHO010000030">
    <property type="protein sequence ID" value="MFD2116282.1"/>
    <property type="molecule type" value="Genomic_DNA"/>
</dbReference>
<dbReference type="InterPro" id="IPR005249">
    <property type="entry name" value="YqeK"/>
</dbReference>
<dbReference type="Pfam" id="PF01966">
    <property type="entry name" value="HD"/>
    <property type="match status" value="1"/>
</dbReference>
<evidence type="ECO:0000313" key="8">
    <source>
        <dbReference type="EMBL" id="MFD2116282.1"/>
    </source>
</evidence>
<dbReference type="InterPro" id="IPR003607">
    <property type="entry name" value="HD/PDEase_dom"/>
</dbReference>
<organism evidence="8 9">
    <name type="scientific">Paenibacillus yanchengensis</name>
    <dbReference type="NCBI Taxonomy" id="2035833"/>
    <lineage>
        <taxon>Bacteria</taxon>
        <taxon>Bacillati</taxon>
        <taxon>Bacillota</taxon>
        <taxon>Bacilli</taxon>
        <taxon>Bacillales</taxon>
        <taxon>Paenibacillaceae</taxon>
        <taxon>Paenibacillus</taxon>
    </lineage>
</organism>
<evidence type="ECO:0000256" key="4">
    <source>
        <dbReference type="ARBA" id="ARBA00022801"/>
    </source>
</evidence>
<protein>
    <recommendedName>
        <fullName evidence="1">bis(5'-nucleosyl)-tetraphosphatase (symmetrical)</fullName>
        <ecNumber evidence="1">3.6.1.41</ecNumber>
    </recommendedName>
</protein>
<keyword evidence="5" id="KW-0408">Iron</keyword>
<dbReference type="EC" id="3.6.1.41" evidence="1"/>
<evidence type="ECO:0000313" key="9">
    <source>
        <dbReference type="Proteomes" id="UP001597362"/>
    </source>
</evidence>
<dbReference type="NCBIfam" id="TIGR00488">
    <property type="entry name" value="bis(5'-nucleosyl)-tetraphosphatase (symmetrical) YqeK"/>
    <property type="match status" value="1"/>
</dbReference>
<evidence type="ECO:0000256" key="1">
    <source>
        <dbReference type="ARBA" id="ARBA00012506"/>
    </source>
</evidence>
<reference evidence="9" key="1">
    <citation type="journal article" date="2019" name="Int. J. Syst. Evol. Microbiol.">
        <title>The Global Catalogue of Microorganisms (GCM) 10K type strain sequencing project: providing services to taxonomists for standard genome sequencing and annotation.</title>
        <authorList>
            <consortium name="The Broad Institute Genomics Platform"/>
            <consortium name="The Broad Institute Genome Sequencing Center for Infectious Disease"/>
            <person name="Wu L."/>
            <person name="Ma J."/>
        </authorList>
    </citation>
    <scope>NUCLEOTIDE SEQUENCE [LARGE SCALE GENOMIC DNA]</scope>
    <source>
        <strain evidence="9">GH52</strain>
    </source>
</reference>
<dbReference type="SMART" id="SM00471">
    <property type="entry name" value="HDc"/>
    <property type="match status" value="1"/>
</dbReference>
<dbReference type="GO" id="GO:0008803">
    <property type="term" value="F:bis(5'-nucleosyl)-tetraphosphatase (symmetrical) activity"/>
    <property type="evidence" value="ECO:0007669"/>
    <property type="project" value="UniProtKB-EC"/>
</dbReference>
<evidence type="ECO:0000259" key="7">
    <source>
        <dbReference type="SMART" id="SM00471"/>
    </source>
</evidence>
<dbReference type="Gene3D" id="1.10.3210.10">
    <property type="entry name" value="Hypothetical protein af1432"/>
    <property type="match status" value="1"/>
</dbReference>
<dbReference type="Proteomes" id="UP001597362">
    <property type="component" value="Unassembled WGS sequence"/>
</dbReference>
<dbReference type="PANTHER" id="PTHR35795">
    <property type="entry name" value="SLR1885 PROTEIN"/>
    <property type="match status" value="1"/>
</dbReference>
<gene>
    <name evidence="8" type="primary">yqeK</name>
    <name evidence="8" type="ORF">ACFSJH_11170</name>
</gene>
<evidence type="ECO:0000256" key="5">
    <source>
        <dbReference type="ARBA" id="ARBA00023004"/>
    </source>
</evidence>